<feature type="signal peptide" evidence="1">
    <location>
        <begin position="1"/>
        <end position="21"/>
    </location>
</feature>
<accession>A0A512IZ36</accession>
<evidence type="ECO:0000313" key="4">
    <source>
        <dbReference type="Proteomes" id="UP000321960"/>
    </source>
</evidence>
<dbReference type="RefSeq" id="WP_147024712.1">
    <property type="nucleotide sequence ID" value="NZ_BJZU01000015.1"/>
</dbReference>
<evidence type="ECO:0000256" key="1">
    <source>
        <dbReference type="SAM" id="SignalP"/>
    </source>
</evidence>
<organism evidence="2 4">
    <name type="scientific">Methylobacterium oxalidis</name>
    <dbReference type="NCBI Taxonomy" id="944322"/>
    <lineage>
        <taxon>Bacteria</taxon>
        <taxon>Pseudomonadati</taxon>
        <taxon>Pseudomonadota</taxon>
        <taxon>Alphaproteobacteria</taxon>
        <taxon>Hyphomicrobiales</taxon>
        <taxon>Methylobacteriaceae</taxon>
        <taxon>Methylobacterium</taxon>
    </lineage>
</organism>
<evidence type="ECO:0000313" key="5">
    <source>
        <dbReference type="Proteomes" id="UP001156856"/>
    </source>
</evidence>
<evidence type="ECO:0000313" key="3">
    <source>
        <dbReference type="EMBL" id="GLS65904.1"/>
    </source>
</evidence>
<reference evidence="3" key="4">
    <citation type="submission" date="2023-01" db="EMBL/GenBank/DDBJ databases">
        <title>Draft genome sequence of Methylobacterium oxalidis strain NBRC 107715.</title>
        <authorList>
            <person name="Sun Q."/>
            <person name="Mori K."/>
        </authorList>
    </citation>
    <scope>NUCLEOTIDE SEQUENCE</scope>
    <source>
        <strain evidence="3">NBRC 107715</strain>
    </source>
</reference>
<dbReference type="EMBL" id="BSPK01000084">
    <property type="protein sequence ID" value="GLS65904.1"/>
    <property type="molecule type" value="Genomic_DNA"/>
</dbReference>
<reference evidence="2 4" key="3">
    <citation type="submission" date="2019-07" db="EMBL/GenBank/DDBJ databases">
        <title>Whole genome shotgun sequence of Methylobacterium oxalidis NBRC 107715.</title>
        <authorList>
            <person name="Hosoyama A."/>
            <person name="Uohara A."/>
            <person name="Ohji S."/>
            <person name="Ichikawa N."/>
        </authorList>
    </citation>
    <scope>NUCLEOTIDE SEQUENCE [LARGE SCALE GENOMIC DNA]</scope>
    <source>
        <strain evidence="2 4">NBRC 107715</strain>
    </source>
</reference>
<keyword evidence="5" id="KW-1185">Reference proteome</keyword>
<reference evidence="3" key="1">
    <citation type="journal article" date="2014" name="Int. J. Syst. Evol. Microbiol.">
        <title>Complete genome of a new Firmicutes species belonging to the dominant human colonic microbiota ('Ruminococcus bicirculans') reveals two chromosomes and a selective capacity to utilize plant glucans.</title>
        <authorList>
            <consortium name="NISC Comparative Sequencing Program"/>
            <person name="Wegmann U."/>
            <person name="Louis P."/>
            <person name="Goesmann A."/>
            <person name="Henrissat B."/>
            <person name="Duncan S.H."/>
            <person name="Flint H.J."/>
        </authorList>
    </citation>
    <scope>NUCLEOTIDE SEQUENCE</scope>
    <source>
        <strain evidence="3">NBRC 107715</strain>
    </source>
</reference>
<feature type="chain" id="PRO_5021995329" evidence="1">
    <location>
        <begin position="22"/>
        <end position="114"/>
    </location>
</feature>
<protein>
    <submittedName>
        <fullName evidence="2">Uncharacterized protein</fullName>
    </submittedName>
</protein>
<proteinExistence type="predicted"/>
<dbReference type="Proteomes" id="UP001156856">
    <property type="component" value="Unassembled WGS sequence"/>
</dbReference>
<evidence type="ECO:0000313" key="2">
    <source>
        <dbReference type="EMBL" id="GEP02971.1"/>
    </source>
</evidence>
<dbReference type="OrthoDB" id="9150143at2"/>
<keyword evidence="1" id="KW-0732">Signal</keyword>
<sequence length="114" mass="11569">MRRTAAGLSALLGALVLTAAAHPTRAGAEAAKPAATSIERTFLIPSSEGYGVGDCLTGGRSECGQVVANAWCESQGFASAASYGVAAQEDYTGAIDAVPAQKPAERPIRITCQD</sequence>
<name>A0A512IZ36_9HYPH</name>
<reference evidence="5" key="2">
    <citation type="journal article" date="2019" name="Int. J. Syst. Evol. Microbiol.">
        <title>The Global Catalogue of Microorganisms (GCM) 10K type strain sequencing project: providing services to taxonomists for standard genome sequencing and annotation.</title>
        <authorList>
            <consortium name="The Broad Institute Genomics Platform"/>
            <consortium name="The Broad Institute Genome Sequencing Center for Infectious Disease"/>
            <person name="Wu L."/>
            <person name="Ma J."/>
        </authorList>
    </citation>
    <scope>NUCLEOTIDE SEQUENCE [LARGE SCALE GENOMIC DNA]</scope>
    <source>
        <strain evidence="5">NBRC 107715</strain>
    </source>
</reference>
<comment type="caution">
    <text evidence="2">The sequence shown here is derived from an EMBL/GenBank/DDBJ whole genome shotgun (WGS) entry which is preliminary data.</text>
</comment>
<dbReference type="EMBL" id="BJZU01000015">
    <property type="protein sequence ID" value="GEP02971.1"/>
    <property type="molecule type" value="Genomic_DNA"/>
</dbReference>
<dbReference type="Proteomes" id="UP000321960">
    <property type="component" value="Unassembled WGS sequence"/>
</dbReference>
<gene>
    <name evidence="3" type="ORF">GCM10007888_42860</name>
    <name evidence="2" type="ORF">MOX02_10090</name>
</gene>
<dbReference type="AlphaFoldDB" id="A0A512IZ36"/>